<evidence type="ECO:0000259" key="17">
    <source>
        <dbReference type="PROSITE" id="PS50873"/>
    </source>
</evidence>
<feature type="compositionally biased region" description="Low complexity" evidence="16">
    <location>
        <begin position="53"/>
        <end position="62"/>
    </location>
</feature>
<dbReference type="PROSITE" id="PS00435">
    <property type="entry name" value="PEROXIDASE_1"/>
    <property type="match status" value="1"/>
</dbReference>
<organism evidence="18 19">
    <name type="scientific">Oryza sativa subsp. indica</name>
    <name type="common">Rice</name>
    <dbReference type="NCBI Taxonomy" id="39946"/>
    <lineage>
        <taxon>Eukaryota</taxon>
        <taxon>Viridiplantae</taxon>
        <taxon>Streptophyta</taxon>
        <taxon>Embryophyta</taxon>
        <taxon>Tracheophyta</taxon>
        <taxon>Spermatophyta</taxon>
        <taxon>Magnoliopsida</taxon>
        <taxon>Liliopsida</taxon>
        <taxon>Poales</taxon>
        <taxon>Poaceae</taxon>
        <taxon>BOP clade</taxon>
        <taxon>Oryzoideae</taxon>
        <taxon>Oryzeae</taxon>
        <taxon>Oryzinae</taxon>
        <taxon>Oryza</taxon>
        <taxon>Oryza sativa</taxon>
    </lineage>
</organism>
<reference evidence="18 19" key="1">
    <citation type="journal article" date="2005" name="PLoS Biol.">
        <title>The genomes of Oryza sativa: a history of duplications.</title>
        <authorList>
            <person name="Yu J."/>
            <person name="Wang J."/>
            <person name="Lin W."/>
            <person name="Li S."/>
            <person name="Li H."/>
            <person name="Zhou J."/>
            <person name="Ni P."/>
            <person name="Dong W."/>
            <person name="Hu S."/>
            <person name="Zeng C."/>
            <person name="Zhang J."/>
            <person name="Zhang Y."/>
            <person name="Li R."/>
            <person name="Xu Z."/>
            <person name="Li S."/>
            <person name="Li X."/>
            <person name="Zheng H."/>
            <person name="Cong L."/>
            <person name="Lin L."/>
            <person name="Yin J."/>
            <person name="Geng J."/>
            <person name="Li G."/>
            <person name="Shi J."/>
            <person name="Liu J."/>
            <person name="Lv H."/>
            <person name="Li J."/>
            <person name="Wang J."/>
            <person name="Deng Y."/>
            <person name="Ran L."/>
            <person name="Shi X."/>
            <person name="Wang X."/>
            <person name="Wu Q."/>
            <person name="Li C."/>
            <person name="Ren X."/>
            <person name="Wang J."/>
            <person name="Wang X."/>
            <person name="Li D."/>
            <person name="Liu D."/>
            <person name="Zhang X."/>
            <person name="Ji Z."/>
            <person name="Zhao W."/>
            <person name="Sun Y."/>
            <person name="Zhang Z."/>
            <person name="Bao J."/>
            <person name="Han Y."/>
            <person name="Dong L."/>
            <person name="Ji J."/>
            <person name="Chen P."/>
            <person name="Wu S."/>
            <person name="Liu J."/>
            <person name="Xiao Y."/>
            <person name="Bu D."/>
            <person name="Tan J."/>
            <person name="Yang L."/>
            <person name="Ye C."/>
            <person name="Zhang J."/>
            <person name="Xu J."/>
            <person name="Zhou Y."/>
            <person name="Yu Y."/>
            <person name="Zhang B."/>
            <person name="Zhuang S."/>
            <person name="Wei H."/>
            <person name="Liu B."/>
            <person name="Lei M."/>
            <person name="Yu H."/>
            <person name="Li Y."/>
            <person name="Xu H."/>
            <person name="Wei S."/>
            <person name="He X."/>
            <person name="Fang L."/>
            <person name="Zhang Z."/>
            <person name="Zhang Y."/>
            <person name="Huang X."/>
            <person name="Su Z."/>
            <person name="Tong W."/>
            <person name="Li J."/>
            <person name="Tong Z."/>
            <person name="Li S."/>
            <person name="Ye J."/>
            <person name="Wang L."/>
            <person name="Fang L."/>
            <person name="Lei T."/>
            <person name="Chen C."/>
            <person name="Chen H."/>
            <person name="Xu Z."/>
            <person name="Li H."/>
            <person name="Huang H."/>
            <person name="Zhang F."/>
            <person name="Xu H."/>
            <person name="Li N."/>
            <person name="Zhao C."/>
            <person name="Li S."/>
            <person name="Dong L."/>
            <person name="Huang Y."/>
            <person name="Li L."/>
            <person name="Xi Y."/>
            <person name="Qi Q."/>
            <person name="Li W."/>
            <person name="Zhang B."/>
            <person name="Hu W."/>
            <person name="Zhang Y."/>
            <person name="Tian X."/>
            <person name="Jiao Y."/>
            <person name="Liang X."/>
            <person name="Jin J."/>
            <person name="Gao L."/>
            <person name="Zheng W."/>
            <person name="Hao B."/>
            <person name="Liu S."/>
            <person name="Wang W."/>
            <person name="Yuan L."/>
            <person name="Cao M."/>
            <person name="McDermott J."/>
            <person name="Samudrala R."/>
            <person name="Wang J."/>
            <person name="Wong G.K."/>
            <person name="Yang H."/>
        </authorList>
    </citation>
    <scope>NUCLEOTIDE SEQUENCE [LARGE SCALE GENOMIC DNA]</scope>
    <source>
        <strain evidence="19">cv. 93-11</strain>
    </source>
</reference>
<dbReference type="Proteomes" id="UP000007015">
    <property type="component" value="Chromosome 3"/>
</dbReference>
<sequence>MQNGLSIHACRGATGRCCWSRRRTTSRRGTRRSTTRAYAASRSSTPPRLGWRPPAQASSPAPTSSPTPPGTGVALTGGPRYDVPGGRRDGTASLEPEVADNIPAPTFTLDQLTQSFAAKGLTQEEMVTLSGAHTVGRAHCTSFSDRLYNFSATGAADPSVDPALLPQLRRACPAAGPDGAVDAGLVVPMEPRTPNGFDALYYWAVLRNRALFTSDQALLSSPPTAAQVRQTAYGGYPWKLKFAAAMVKMGQIEVLTGGSGEIRTKCSAVN</sequence>
<accession>B8ALX5</accession>
<evidence type="ECO:0000256" key="12">
    <source>
        <dbReference type="ARBA" id="ARBA00023324"/>
    </source>
</evidence>
<name>B8ALX5_ORYSI</name>
<evidence type="ECO:0000256" key="5">
    <source>
        <dbReference type="ARBA" id="ARBA00022617"/>
    </source>
</evidence>
<dbReference type="HOGENOM" id="CLU_010543_7_0_1"/>
<dbReference type="GO" id="GO:0140825">
    <property type="term" value="F:lactoperoxidase activity"/>
    <property type="evidence" value="ECO:0007669"/>
    <property type="project" value="UniProtKB-EC"/>
</dbReference>
<feature type="binding site" evidence="14">
    <location>
        <position position="198"/>
    </location>
    <ligand>
        <name>Ca(2+)</name>
        <dbReference type="ChEBI" id="CHEBI:29108"/>
        <label>2</label>
    </ligand>
</feature>
<evidence type="ECO:0000256" key="15">
    <source>
        <dbReference type="PIRSR" id="PIRSR600823-5"/>
    </source>
</evidence>
<evidence type="ECO:0000256" key="14">
    <source>
        <dbReference type="PIRSR" id="PIRSR600823-3"/>
    </source>
</evidence>
<dbReference type="SUPFAM" id="SSF48113">
    <property type="entry name" value="Heme-dependent peroxidases"/>
    <property type="match status" value="1"/>
</dbReference>
<dbReference type="EMBL" id="CM000128">
    <property type="protein sequence ID" value="EEC74413.1"/>
    <property type="molecule type" value="Genomic_DNA"/>
</dbReference>
<dbReference type="InterPro" id="IPR010255">
    <property type="entry name" value="Haem_peroxidase_sf"/>
</dbReference>
<dbReference type="OMA" id="ANNTEIF"/>
<comment type="cofactor">
    <cofactor evidence="14">
        <name>heme b</name>
        <dbReference type="ChEBI" id="CHEBI:60344"/>
    </cofactor>
    <text evidence="14">Binds 1 heme b (iron(II)-protoporphyrin IX) group per subunit.</text>
</comment>
<feature type="domain" description="Plant heme peroxidase family profile" evidence="17">
    <location>
        <begin position="73"/>
        <end position="270"/>
    </location>
</feature>
<keyword evidence="11" id="KW-0325">Glycoprotein</keyword>
<keyword evidence="9 14" id="KW-0408">Iron</keyword>
<dbReference type="PROSITE" id="PS50873">
    <property type="entry name" value="PEROXIDASE_4"/>
    <property type="match status" value="1"/>
</dbReference>
<dbReference type="Gene3D" id="1.10.420.10">
    <property type="entry name" value="Peroxidase, domain 2"/>
    <property type="match status" value="1"/>
</dbReference>
<feature type="compositionally biased region" description="Basic residues" evidence="16">
    <location>
        <begin position="21"/>
        <end position="34"/>
    </location>
</feature>
<dbReference type="GO" id="GO:0006979">
    <property type="term" value="P:response to oxidative stress"/>
    <property type="evidence" value="ECO:0007669"/>
    <property type="project" value="InterPro"/>
</dbReference>
<evidence type="ECO:0000256" key="4">
    <source>
        <dbReference type="ARBA" id="ARBA00022559"/>
    </source>
</evidence>
<evidence type="ECO:0000256" key="10">
    <source>
        <dbReference type="ARBA" id="ARBA00023157"/>
    </source>
</evidence>
<dbReference type="InterPro" id="IPR000823">
    <property type="entry name" value="Peroxidase_pln"/>
</dbReference>
<dbReference type="EC" id="1.11.1.7" evidence="3"/>
<dbReference type="PRINTS" id="PR00458">
    <property type="entry name" value="PEROXIDASE"/>
</dbReference>
<dbReference type="InterPro" id="IPR002016">
    <property type="entry name" value="Haem_peroxidase"/>
</dbReference>
<dbReference type="AlphaFoldDB" id="B8ALX5"/>
<keyword evidence="6 14" id="KW-0479">Metal-binding</keyword>
<feature type="disulfide bond" evidence="15">
    <location>
        <begin position="140"/>
        <end position="172"/>
    </location>
</feature>
<evidence type="ECO:0000256" key="9">
    <source>
        <dbReference type="ARBA" id="ARBA00023004"/>
    </source>
</evidence>
<comment type="catalytic activity">
    <reaction evidence="1">
        <text>2 a phenolic donor + H2O2 = 2 a phenolic radical donor + 2 H2O</text>
        <dbReference type="Rhea" id="RHEA:56136"/>
        <dbReference type="ChEBI" id="CHEBI:15377"/>
        <dbReference type="ChEBI" id="CHEBI:16240"/>
        <dbReference type="ChEBI" id="CHEBI:139520"/>
        <dbReference type="ChEBI" id="CHEBI:139521"/>
        <dbReference type="EC" id="1.11.1.7"/>
    </reaction>
</comment>
<feature type="binding site" description="axial binding residue" evidence="14">
    <location>
        <position position="133"/>
    </location>
    <ligand>
        <name>heme b</name>
        <dbReference type="ChEBI" id="CHEBI:60344"/>
    </ligand>
    <ligandPart>
        <name>Fe</name>
        <dbReference type="ChEBI" id="CHEBI:18248"/>
    </ligandPart>
</feature>
<dbReference type="InterPro" id="IPR019793">
    <property type="entry name" value="Peroxidases_heam-ligand_BS"/>
</dbReference>
<keyword evidence="4" id="KW-0575">Peroxidase</keyword>
<dbReference type="GO" id="GO:0020037">
    <property type="term" value="F:heme binding"/>
    <property type="evidence" value="ECO:0007669"/>
    <property type="project" value="InterPro"/>
</dbReference>
<dbReference type="FunFam" id="1.10.420.10:FF:000006">
    <property type="entry name" value="Peroxidase"/>
    <property type="match status" value="1"/>
</dbReference>
<dbReference type="Gramene" id="BGIOSGA011557-TA">
    <property type="protein sequence ID" value="BGIOSGA011557-PA"/>
    <property type="gene ID" value="BGIOSGA011557"/>
</dbReference>
<dbReference type="GO" id="GO:0046872">
    <property type="term" value="F:metal ion binding"/>
    <property type="evidence" value="ECO:0007669"/>
    <property type="project" value="UniProtKB-KW"/>
</dbReference>
<evidence type="ECO:0000256" key="11">
    <source>
        <dbReference type="ARBA" id="ARBA00023180"/>
    </source>
</evidence>
<dbReference type="STRING" id="39946.B8ALX5"/>
<dbReference type="PANTHER" id="PTHR31517:SF84">
    <property type="entry name" value="PEROXIDASE"/>
    <property type="match status" value="1"/>
</dbReference>
<evidence type="ECO:0000256" key="7">
    <source>
        <dbReference type="ARBA" id="ARBA00022837"/>
    </source>
</evidence>
<evidence type="ECO:0000313" key="18">
    <source>
        <dbReference type="EMBL" id="EEC74413.1"/>
    </source>
</evidence>
<feature type="binding site" evidence="14">
    <location>
        <position position="193"/>
    </location>
    <ligand>
        <name>Ca(2+)</name>
        <dbReference type="ChEBI" id="CHEBI:29108"/>
        <label>2</label>
    </ligand>
</feature>
<protein>
    <recommendedName>
        <fullName evidence="3">peroxidase</fullName>
        <ecNumber evidence="3">1.11.1.7</ecNumber>
    </recommendedName>
</protein>
<dbReference type="PRINTS" id="PR00461">
    <property type="entry name" value="PLPEROXIDASE"/>
</dbReference>
<keyword evidence="8" id="KW-0560">Oxidoreductase</keyword>
<feature type="region of interest" description="Disordered" evidence="16">
    <location>
        <begin position="21"/>
        <end position="96"/>
    </location>
</feature>
<evidence type="ECO:0000256" key="2">
    <source>
        <dbReference type="ARBA" id="ARBA00006873"/>
    </source>
</evidence>
<dbReference type="PANTHER" id="PTHR31517">
    <property type="match status" value="1"/>
</dbReference>
<feature type="compositionally biased region" description="Low complexity" evidence="16">
    <location>
        <begin position="35"/>
        <end position="45"/>
    </location>
</feature>
<feature type="binding site" evidence="14">
    <location>
        <position position="134"/>
    </location>
    <ligand>
        <name>Ca(2+)</name>
        <dbReference type="ChEBI" id="CHEBI:29108"/>
        <label>2</label>
    </ligand>
</feature>
<keyword evidence="19" id="KW-1185">Reference proteome</keyword>
<keyword evidence="12" id="KW-0376">Hydrogen peroxide</keyword>
<evidence type="ECO:0000256" key="16">
    <source>
        <dbReference type="SAM" id="MobiDB-lite"/>
    </source>
</evidence>
<evidence type="ECO:0000313" key="19">
    <source>
        <dbReference type="Proteomes" id="UP000007015"/>
    </source>
</evidence>
<evidence type="ECO:0000256" key="3">
    <source>
        <dbReference type="ARBA" id="ARBA00012313"/>
    </source>
</evidence>
<evidence type="ECO:0000256" key="8">
    <source>
        <dbReference type="ARBA" id="ARBA00023002"/>
    </source>
</evidence>
<comment type="cofactor">
    <cofactor evidence="14">
        <name>Ca(2+)</name>
        <dbReference type="ChEBI" id="CHEBI:29108"/>
    </cofactor>
    <text evidence="14">Binds 2 calcium ions per subunit.</text>
</comment>
<feature type="binding site" evidence="13">
    <location>
        <position position="103"/>
    </location>
    <ligand>
        <name>substrate</name>
    </ligand>
</feature>
<dbReference type="Pfam" id="PF00141">
    <property type="entry name" value="peroxidase"/>
    <property type="match status" value="1"/>
</dbReference>
<proteinExistence type="inferred from homology"/>
<gene>
    <name evidence="18" type="ORF">OsI_09777</name>
</gene>
<keyword evidence="10 15" id="KW-1015">Disulfide bond</keyword>
<evidence type="ECO:0000256" key="6">
    <source>
        <dbReference type="ARBA" id="ARBA00022723"/>
    </source>
</evidence>
<dbReference type="GO" id="GO:0042744">
    <property type="term" value="P:hydrogen peroxide catabolic process"/>
    <property type="evidence" value="ECO:0007669"/>
    <property type="project" value="UniProtKB-KW"/>
</dbReference>
<evidence type="ECO:0000256" key="1">
    <source>
        <dbReference type="ARBA" id="ARBA00000189"/>
    </source>
</evidence>
<evidence type="ECO:0000256" key="13">
    <source>
        <dbReference type="PIRSR" id="PIRSR600823-2"/>
    </source>
</evidence>
<keyword evidence="5" id="KW-0349">Heme</keyword>
<comment type="similarity">
    <text evidence="2">Belongs to the peroxidase family. Ascorbate peroxidase subfamily.</text>
</comment>
<keyword evidence="7 14" id="KW-0106">Calcium</keyword>